<feature type="transmembrane region" description="Helical" evidence="2">
    <location>
        <begin position="105"/>
        <end position="124"/>
    </location>
</feature>
<keyword evidence="2" id="KW-0812">Transmembrane</keyword>
<feature type="transmembrane region" description="Helical" evidence="2">
    <location>
        <begin position="25"/>
        <end position="42"/>
    </location>
</feature>
<gene>
    <name evidence="3" type="ORF">GGR39_001617</name>
</gene>
<dbReference type="EMBL" id="JACIDY010000003">
    <property type="protein sequence ID" value="MBB3939967.1"/>
    <property type="molecule type" value="Genomic_DNA"/>
</dbReference>
<evidence type="ECO:0008006" key="5">
    <source>
        <dbReference type="Google" id="ProtNLM"/>
    </source>
</evidence>
<dbReference type="Proteomes" id="UP000561459">
    <property type="component" value="Unassembled WGS sequence"/>
</dbReference>
<dbReference type="RefSeq" id="WP_183616649.1">
    <property type="nucleotide sequence ID" value="NZ_JACIDY010000003.1"/>
</dbReference>
<keyword evidence="2" id="KW-0472">Membrane</keyword>
<evidence type="ECO:0000256" key="2">
    <source>
        <dbReference type="SAM" id="Phobius"/>
    </source>
</evidence>
<keyword evidence="4" id="KW-1185">Reference proteome</keyword>
<proteinExistence type="predicted"/>
<protein>
    <recommendedName>
        <fullName evidence="5">Glucosyl transferase GtrII</fullName>
    </recommendedName>
</protein>
<feature type="transmembrane region" description="Helical" evidence="2">
    <location>
        <begin position="177"/>
        <end position="199"/>
    </location>
</feature>
<evidence type="ECO:0000256" key="1">
    <source>
        <dbReference type="SAM" id="MobiDB-lite"/>
    </source>
</evidence>
<accession>A0A7W6BZZ5</accession>
<dbReference type="AlphaFoldDB" id="A0A7W6BZZ5"/>
<feature type="transmembrane region" description="Helical" evidence="2">
    <location>
        <begin position="269"/>
        <end position="290"/>
    </location>
</feature>
<evidence type="ECO:0000313" key="4">
    <source>
        <dbReference type="Proteomes" id="UP000561459"/>
    </source>
</evidence>
<reference evidence="3 4" key="1">
    <citation type="submission" date="2020-08" db="EMBL/GenBank/DDBJ databases">
        <title>Genomic Encyclopedia of Type Strains, Phase IV (KMG-IV): sequencing the most valuable type-strain genomes for metagenomic binning, comparative biology and taxonomic classification.</title>
        <authorList>
            <person name="Goeker M."/>
        </authorList>
    </citation>
    <scope>NUCLEOTIDE SEQUENCE [LARGE SCALE GENOMIC DNA]</scope>
    <source>
        <strain evidence="3 4">DSM 27568</strain>
    </source>
</reference>
<evidence type="ECO:0000313" key="3">
    <source>
        <dbReference type="EMBL" id="MBB3939967.1"/>
    </source>
</evidence>
<feature type="transmembrane region" description="Helical" evidence="2">
    <location>
        <begin position="302"/>
        <end position="323"/>
    </location>
</feature>
<name>A0A7W6BZZ5_9SPHN</name>
<feature type="transmembrane region" description="Helical" evidence="2">
    <location>
        <begin position="346"/>
        <end position="365"/>
    </location>
</feature>
<feature type="transmembrane region" description="Helical" evidence="2">
    <location>
        <begin position="144"/>
        <end position="165"/>
    </location>
</feature>
<keyword evidence="2" id="KW-1133">Transmembrane helix</keyword>
<comment type="caution">
    <text evidence="3">The sequence shown here is derived from an EMBL/GenBank/DDBJ whole genome shotgun (WGS) entry which is preliminary data.</text>
</comment>
<feature type="region of interest" description="Disordered" evidence="1">
    <location>
        <begin position="1"/>
        <end position="20"/>
    </location>
</feature>
<organism evidence="3 4">
    <name type="scientific">Novosphingobium fluoreni</name>
    <dbReference type="NCBI Taxonomy" id="1391222"/>
    <lineage>
        <taxon>Bacteria</taxon>
        <taxon>Pseudomonadati</taxon>
        <taxon>Pseudomonadota</taxon>
        <taxon>Alphaproteobacteria</taxon>
        <taxon>Sphingomonadales</taxon>
        <taxon>Sphingomonadaceae</taxon>
        <taxon>Novosphingobium</taxon>
    </lineage>
</organism>
<sequence length="513" mass="56236">MRAAPTKAGEHSAALPSKASSPQSWAGAALLVLFTTLPVLILRTPPMIDVLGHTGRYALQTGLQDDPWLQQFFHFRWQVIGNLGADLIVEALHPLLGLTATVKSALALVPILAGSAILLLSRMIHGRVTAFAVLALPLIYALPFTWGFLNFSLAMALALLAFALWLRLGPGTVRSLLFVPIGLAVWLCHTFGWAFLGILCTGETLARQWSARRSLQSVAVNTIRDEWPLLAPLLPMLLWRSSATGSGIDGWFDIAQKVSWLLSMQRLNFHQFDLLCALSLVLAAVAGFVLPQVSVDRRLGWGAAIALAAFLLLPGQVFGSVFADMRLAPYVLIVALLSLRENVSGTAWRVLMGMALAYLVLRLVITGTVYREREAELERHLAALSAIPEHARLATLVELPCHKEWALPWFSHIGSMALVRRHAFVNDQWANSAMNPLTVSYAVAGPFATDDRQLFYPQRCGMTPTLPQAIAALPLKAFSHVWVIGPDPAAIPHRDGLRMTWQQRDAAVFTTQR</sequence>